<feature type="active site" evidence="6">
    <location>
        <position position="222"/>
    </location>
</feature>
<gene>
    <name evidence="9" type="ORF">SAMN04488514_12312</name>
</gene>
<dbReference type="InterPro" id="IPR014628">
    <property type="entry name" value="Man6P_isomerase_Firm_short"/>
</dbReference>
<accession>A0A1G9YHR1</accession>
<keyword evidence="1 5" id="KW-0479">Metal-binding</keyword>
<organism evidence="9 10">
    <name type="scientific">Kriegella aquimaris</name>
    <dbReference type="NCBI Taxonomy" id="192904"/>
    <lineage>
        <taxon>Bacteria</taxon>
        <taxon>Pseudomonadati</taxon>
        <taxon>Bacteroidota</taxon>
        <taxon>Flavobacteriia</taxon>
        <taxon>Flavobacteriales</taxon>
        <taxon>Flavobacteriaceae</taxon>
        <taxon>Kriegella</taxon>
    </lineage>
</organism>
<dbReference type="GO" id="GO:0005975">
    <property type="term" value="P:carbohydrate metabolic process"/>
    <property type="evidence" value="ECO:0007669"/>
    <property type="project" value="InterPro"/>
</dbReference>
<evidence type="ECO:0000256" key="3">
    <source>
        <dbReference type="ARBA" id="ARBA00029741"/>
    </source>
</evidence>
<dbReference type="Pfam" id="PF21621">
    <property type="entry name" value="MPI_cupin_dom"/>
    <property type="match status" value="1"/>
</dbReference>
<dbReference type="GO" id="GO:0004476">
    <property type="term" value="F:mannose-6-phosphate isomerase activity"/>
    <property type="evidence" value="ECO:0007669"/>
    <property type="project" value="InterPro"/>
</dbReference>
<evidence type="ECO:0000256" key="1">
    <source>
        <dbReference type="ARBA" id="ARBA00022723"/>
    </source>
</evidence>
<dbReference type="STRING" id="192904.SAMN04488514_12312"/>
<feature type="domain" description="Mannose-6-phosphate isomerase cupin" evidence="8">
    <location>
        <begin position="289"/>
        <end position="352"/>
    </location>
</feature>
<reference evidence="9 10" key="1">
    <citation type="submission" date="2016-10" db="EMBL/GenBank/DDBJ databases">
        <authorList>
            <person name="de Groot N.N."/>
        </authorList>
    </citation>
    <scope>NUCLEOTIDE SEQUENCE [LARGE SCALE GENOMIC DNA]</scope>
    <source>
        <strain evidence="9 10">DSM 19886</strain>
    </source>
</reference>
<feature type="domain" description="Phosphomannose isomerase type I catalytic" evidence="7">
    <location>
        <begin position="17"/>
        <end position="130"/>
    </location>
</feature>
<dbReference type="PIRSF" id="PIRSF036894">
    <property type="entry name" value="PMI_Firm_short"/>
    <property type="match status" value="1"/>
</dbReference>
<evidence type="ECO:0000256" key="6">
    <source>
        <dbReference type="PIRSR" id="PIRSR036894-2"/>
    </source>
</evidence>
<dbReference type="Pfam" id="PF20511">
    <property type="entry name" value="PMI_typeI_cat"/>
    <property type="match status" value="1"/>
</dbReference>
<evidence type="ECO:0000256" key="2">
    <source>
        <dbReference type="ARBA" id="ARBA00022833"/>
    </source>
</evidence>
<dbReference type="InterPro" id="IPR014710">
    <property type="entry name" value="RmlC-like_jellyroll"/>
</dbReference>
<name>A0A1G9YHR1_9FLAO</name>
<dbReference type="Proteomes" id="UP000199440">
    <property type="component" value="Unassembled WGS sequence"/>
</dbReference>
<feature type="binding site" evidence="5">
    <location>
        <position position="202"/>
    </location>
    <ligand>
        <name>Zn(2+)</name>
        <dbReference type="ChEBI" id="CHEBI:29105"/>
    </ligand>
</feature>
<comment type="cofactor">
    <cofactor evidence="5">
        <name>Zn(2+)</name>
        <dbReference type="ChEBI" id="CHEBI:29105"/>
    </cofactor>
    <text evidence="5">Binds 1 zinc ion per subunit.</text>
</comment>
<feature type="binding site" evidence="5">
    <location>
        <position position="119"/>
    </location>
    <ligand>
        <name>Zn(2+)</name>
        <dbReference type="ChEBI" id="CHEBI:29105"/>
    </ligand>
</feature>
<keyword evidence="10" id="KW-1185">Reference proteome</keyword>
<dbReference type="InterPro" id="IPR011051">
    <property type="entry name" value="RmlC_Cupin_sf"/>
</dbReference>
<dbReference type="GO" id="GO:0008270">
    <property type="term" value="F:zinc ion binding"/>
    <property type="evidence" value="ECO:0007669"/>
    <property type="project" value="InterPro"/>
</dbReference>
<dbReference type="AlphaFoldDB" id="A0A1G9YHR1"/>
<evidence type="ECO:0000256" key="4">
    <source>
        <dbReference type="ARBA" id="ARBA00030762"/>
    </source>
</evidence>
<dbReference type="RefSeq" id="WP_089895724.1">
    <property type="nucleotide sequence ID" value="NZ_FNGV01000023.1"/>
</dbReference>
<evidence type="ECO:0000313" key="10">
    <source>
        <dbReference type="Proteomes" id="UP000199440"/>
    </source>
</evidence>
<evidence type="ECO:0000313" key="9">
    <source>
        <dbReference type="EMBL" id="SDN08674.1"/>
    </source>
</evidence>
<keyword evidence="9" id="KW-0413">Isomerase</keyword>
<proteinExistence type="predicted"/>
<protein>
    <recommendedName>
        <fullName evidence="3">Phosphohexomutase</fullName>
    </recommendedName>
    <alternativeName>
        <fullName evidence="4">Phosphomannose isomerase</fullName>
    </alternativeName>
</protein>
<sequence>MSRDFDKYAYIPLKQHSNRVWRTYGGGALIDRWKMHTPENDGNMPEEWIMSTVTARGKGRPENEGLSLLNTPDGVKSLKELVDSNKELFLGKKLADKFGTTGVLIKMLDSNERLTIQVHPDKEYAHTILNSNFGKTESWYVLNNREIDGEKSAVYMGFKEGVTPEIWRKHFKDQDIEGMLACLHKIEVKPGDAFMVYGGVPHAIGSGCFLMEVQEPTDYTMRVEKVTPKGLKISDELIHQGVGEETMLECFHYDCCSHEEALKRWKVEPRLIDSSGSYTLKSIFNKTHTDCFGLKELDLNGALTIKANGSFYVAVIYSGEGTIVCGGKTFDFKQGDEIFLSAAIDEATFTSDIACKILLCYPPS</sequence>
<keyword evidence="2 5" id="KW-0862">Zinc</keyword>
<evidence type="ECO:0000256" key="5">
    <source>
        <dbReference type="PIRSR" id="PIRSR036894-1"/>
    </source>
</evidence>
<feature type="binding site" evidence="5">
    <location>
        <position position="137"/>
    </location>
    <ligand>
        <name>Zn(2+)</name>
        <dbReference type="ChEBI" id="CHEBI:29105"/>
    </ligand>
</feature>
<evidence type="ECO:0000259" key="8">
    <source>
        <dbReference type="Pfam" id="PF21621"/>
    </source>
</evidence>
<dbReference type="CDD" id="cd07010">
    <property type="entry name" value="cupin_PMI_type_I_N_bac"/>
    <property type="match status" value="1"/>
</dbReference>
<dbReference type="EMBL" id="FNGV01000023">
    <property type="protein sequence ID" value="SDN08674.1"/>
    <property type="molecule type" value="Genomic_DNA"/>
</dbReference>
<dbReference type="PANTHER" id="PTHR42742">
    <property type="entry name" value="TRANSCRIPTIONAL REPRESSOR MPRA"/>
    <property type="match status" value="1"/>
</dbReference>
<dbReference type="OrthoDB" id="9808275at2"/>
<dbReference type="InterPro" id="IPR051804">
    <property type="entry name" value="Carb_Metab_Reg_Kinase/Isom"/>
</dbReference>
<dbReference type="SUPFAM" id="SSF51182">
    <property type="entry name" value="RmlC-like cupins"/>
    <property type="match status" value="1"/>
</dbReference>
<dbReference type="InterPro" id="IPR049071">
    <property type="entry name" value="MPI_cupin_dom"/>
</dbReference>
<dbReference type="Gene3D" id="2.60.120.10">
    <property type="entry name" value="Jelly Rolls"/>
    <property type="match status" value="2"/>
</dbReference>
<evidence type="ECO:0000259" key="7">
    <source>
        <dbReference type="Pfam" id="PF20511"/>
    </source>
</evidence>
<dbReference type="InterPro" id="IPR046457">
    <property type="entry name" value="PMI_typeI_cat"/>
</dbReference>
<dbReference type="PANTHER" id="PTHR42742:SF3">
    <property type="entry name" value="FRUCTOKINASE"/>
    <property type="match status" value="1"/>
</dbReference>